<sequence>MDLYKIICPYCKHEQMPFGYEKEGYGAVICEECGQPYVNQTTRTIAYHSYALVGIGPQEEPALPTKEEVQEASEADRKQQFSEVKQKLEEILLISEDSPRALISEVSPWVQTPGHKNGMYRIDGEYVEVRYLSSHPVRTTLADIHMLCEESNPTEAINSLLGTTQDTRNTAALNFFIKAVKRGDVIL</sequence>
<dbReference type="KEGG" id="mhz:Metho_1202"/>
<reference evidence="2" key="1">
    <citation type="submission" date="2012-02" db="EMBL/GenBank/DDBJ databases">
        <title>Complete sequence of chromosome of Methanomethylovorans hollandica DSM 15978.</title>
        <authorList>
            <person name="Lucas S."/>
            <person name="Copeland A."/>
            <person name="Lapidus A."/>
            <person name="Glavina del Rio T."/>
            <person name="Dalin E."/>
            <person name="Tice H."/>
            <person name="Bruce D."/>
            <person name="Goodwin L."/>
            <person name="Pitluck S."/>
            <person name="Peters L."/>
            <person name="Mikhailova N."/>
            <person name="Held B."/>
            <person name="Kyrpides N."/>
            <person name="Mavromatis K."/>
            <person name="Ivanova N."/>
            <person name="Brettin T."/>
            <person name="Detter J.C."/>
            <person name="Han C."/>
            <person name="Larimer F."/>
            <person name="Land M."/>
            <person name="Hauser L."/>
            <person name="Markowitz V."/>
            <person name="Cheng J.-F."/>
            <person name="Hugenholtz P."/>
            <person name="Woyke T."/>
            <person name="Wu D."/>
            <person name="Spring S."/>
            <person name="Schroeder M."/>
            <person name="Brambilla E."/>
            <person name="Klenk H.-P."/>
            <person name="Eisen J.A."/>
        </authorList>
    </citation>
    <scope>NUCLEOTIDE SEQUENCE [LARGE SCALE GENOMIC DNA]</scope>
    <source>
        <strain evidence="2">DSM 15978 / NBRC 107637 / DMS1</strain>
    </source>
</reference>
<gene>
    <name evidence="1" type="ordered locus">Metho_1202</name>
</gene>
<dbReference type="STRING" id="867904.Metho_1202"/>
<dbReference type="HOGENOM" id="CLU_1444676_0_0_2"/>
<dbReference type="EMBL" id="CP003362">
    <property type="protein sequence ID" value="AGB49432.1"/>
    <property type="molecule type" value="Genomic_DNA"/>
</dbReference>
<protein>
    <submittedName>
        <fullName evidence="1">Uncharacterized protein</fullName>
    </submittedName>
</protein>
<accession>L0KVH4</accession>
<dbReference type="Proteomes" id="UP000010866">
    <property type="component" value="Chromosome"/>
</dbReference>
<keyword evidence="2" id="KW-1185">Reference proteome</keyword>
<dbReference type="RefSeq" id="WP_015324598.1">
    <property type="nucleotide sequence ID" value="NC_019977.1"/>
</dbReference>
<evidence type="ECO:0000313" key="1">
    <source>
        <dbReference type="EMBL" id="AGB49432.1"/>
    </source>
</evidence>
<organism evidence="1 2">
    <name type="scientific">Methanomethylovorans hollandica (strain DSM 15978 / NBRC 107637 / DMS1)</name>
    <dbReference type="NCBI Taxonomy" id="867904"/>
    <lineage>
        <taxon>Archaea</taxon>
        <taxon>Methanobacteriati</taxon>
        <taxon>Methanobacteriota</taxon>
        <taxon>Stenosarchaea group</taxon>
        <taxon>Methanomicrobia</taxon>
        <taxon>Methanosarcinales</taxon>
        <taxon>Methanosarcinaceae</taxon>
        <taxon>Methanomethylovorans</taxon>
    </lineage>
</organism>
<evidence type="ECO:0000313" key="2">
    <source>
        <dbReference type="Proteomes" id="UP000010866"/>
    </source>
</evidence>
<proteinExistence type="predicted"/>
<dbReference type="AlphaFoldDB" id="L0KVH4"/>
<name>L0KVH4_METHD</name>
<dbReference type="GeneID" id="14407011"/>